<organism evidence="1 2">
    <name type="scientific">Phlebia brevispora</name>
    <dbReference type="NCBI Taxonomy" id="194682"/>
    <lineage>
        <taxon>Eukaryota</taxon>
        <taxon>Fungi</taxon>
        <taxon>Dikarya</taxon>
        <taxon>Basidiomycota</taxon>
        <taxon>Agaricomycotina</taxon>
        <taxon>Agaricomycetes</taxon>
        <taxon>Polyporales</taxon>
        <taxon>Meruliaceae</taxon>
        <taxon>Phlebia</taxon>
    </lineage>
</organism>
<dbReference type="EMBL" id="JANHOG010000783">
    <property type="protein sequence ID" value="KAJ3551569.1"/>
    <property type="molecule type" value="Genomic_DNA"/>
</dbReference>
<dbReference type="Proteomes" id="UP001148662">
    <property type="component" value="Unassembled WGS sequence"/>
</dbReference>
<evidence type="ECO:0000313" key="1">
    <source>
        <dbReference type="EMBL" id="KAJ3551569.1"/>
    </source>
</evidence>
<protein>
    <submittedName>
        <fullName evidence="1">Uncharacterized protein</fullName>
    </submittedName>
</protein>
<accession>A0ACC1T2L3</accession>
<gene>
    <name evidence="1" type="ORF">NM688_g4625</name>
</gene>
<keyword evidence="2" id="KW-1185">Reference proteome</keyword>
<evidence type="ECO:0000313" key="2">
    <source>
        <dbReference type="Proteomes" id="UP001148662"/>
    </source>
</evidence>
<comment type="caution">
    <text evidence="1">The sequence shown here is derived from an EMBL/GenBank/DDBJ whole genome shotgun (WGS) entry which is preliminary data.</text>
</comment>
<reference evidence="1" key="1">
    <citation type="submission" date="2022-07" db="EMBL/GenBank/DDBJ databases">
        <title>Genome Sequence of Phlebia brevispora.</title>
        <authorList>
            <person name="Buettner E."/>
        </authorList>
    </citation>
    <scope>NUCLEOTIDE SEQUENCE</scope>
    <source>
        <strain evidence="1">MPL23</strain>
    </source>
</reference>
<proteinExistence type="predicted"/>
<sequence>MATPGTRSSLANHRFPPFYACYLLKSIKKPRATAQHNGEIAAGAWKTQRNRPWVMQMIVHGFPSKLAALQFEWAWQHPYMSRHLRDEHGTALFVRNSSLKYRVQIVYSMISTHPYNAWPLHVKLFTREAVKIWEAITTNKSSSRFKLPPGFACTIELEGVDGRSGETGSGREAPIDITDVFLTFYTPSSLNFLQNPLEYALCPSPNLSCAAVTHLSCLANDFLARIPSASHKVGTTSTLIPRGGECRSCHDYMLWGDVIKGCYRRLAGGILPPEEDLEEDPESEAAVASEELDELADDGVSSGLLPVKRNRAKRKAASPVKARAKAATRRNAKATGSDVPVPDPPRPRGRPRKVVRAYHTQAVDLNTDSSEGEFFDLDAISSSSESVDHTRRDLNIPDEVPKPLSPPSRALSAMSIHSDEDAA</sequence>
<name>A0ACC1T2L3_9APHY</name>